<dbReference type="SMART" id="SM00342">
    <property type="entry name" value="HTH_ARAC"/>
    <property type="match status" value="1"/>
</dbReference>
<organism evidence="6 7">
    <name type="scientific">Streptomyces litchfieldiae</name>
    <dbReference type="NCBI Taxonomy" id="3075543"/>
    <lineage>
        <taxon>Bacteria</taxon>
        <taxon>Bacillati</taxon>
        <taxon>Actinomycetota</taxon>
        <taxon>Actinomycetes</taxon>
        <taxon>Kitasatosporales</taxon>
        <taxon>Streptomycetaceae</taxon>
        <taxon>Streptomyces</taxon>
    </lineage>
</organism>
<evidence type="ECO:0000259" key="5">
    <source>
        <dbReference type="PROSITE" id="PS01124"/>
    </source>
</evidence>
<evidence type="ECO:0000313" key="7">
    <source>
        <dbReference type="Proteomes" id="UP001183246"/>
    </source>
</evidence>
<keyword evidence="3" id="KW-0804">Transcription</keyword>
<dbReference type="PANTHER" id="PTHR46796:SF6">
    <property type="entry name" value="ARAC SUBFAMILY"/>
    <property type="match status" value="1"/>
</dbReference>
<keyword evidence="1" id="KW-0805">Transcription regulation</keyword>
<dbReference type="InterPro" id="IPR018062">
    <property type="entry name" value="HTH_AraC-typ_CS"/>
</dbReference>
<dbReference type="PROSITE" id="PS00041">
    <property type="entry name" value="HTH_ARAC_FAMILY_1"/>
    <property type="match status" value="1"/>
</dbReference>
<gene>
    <name evidence="6" type="ORF">RM590_26910</name>
</gene>
<protein>
    <submittedName>
        <fullName evidence="6">Helix-turn-helix transcriptional regulator</fullName>
    </submittedName>
</protein>
<dbReference type="InterPro" id="IPR018060">
    <property type="entry name" value="HTH_AraC"/>
</dbReference>
<keyword evidence="7" id="KW-1185">Reference proteome</keyword>
<feature type="domain" description="HTH araC/xylS-type" evidence="5">
    <location>
        <begin position="165"/>
        <end position="263"/>
    </location>
</feature>
<evidence type="ECO:0000256" key="3">
    <source>
        <dbReference type="ARBA" id="ARBA00023163"/>
    </source>
</evidence>
<dbReference type="EMBL" id="JAVREL010000019">
    <property type="protein sequence ID" value="MDT0346189.1"/>
    <property type="molecule type" value="Genomic_DNA"/>
</dbReference>
<dbReference type="Proteomes" id="UP001183246">
    <property type="component" value="Unassembled WGS sequence"/>
</dbReference>
<dbReference type="SUPFAM" id="SSF46689">
    <property type="entry name" value="Homeodomain-like"/>
    <property type="match status" value="2"/>
</dbReference>
<dbReference type="Gene3D" id="1.10.10.60">
    <property type="entry name" value="Homeodomain-like"/>
    <property type="match status" value="2"/>
</dbReference>
<sequence length="275" mass="30204">MSEFDAGAGDLFGVLGARFGEITYPAGTATTPQVLREVLFVITHRGAMRAELADMTFRTGKGEVALFLPGDLSKLRFDDAQLTRQSWFAGQLRGLTPAMRERLWNLPRRKAASSAITYLIREALTCELTHLTADGALLDALATAILLRYLAEVESNPKRFPQSLELARLHIHRNVEQRLTLGDIAQAAGVTPPHLIRLFRAHLGTTPMEYLWSRRVTLGIELLSSTDLSVGAIAAHCGFSTSFHFSRRIREATGVSPTQLRKGLTKTGPTPEEPG</sequence>
<dbReference type="InterPro" id="IPR009057">
    <property type="entry name" value="Homeodomain-like_sf"/>
</dbReference>
<dbReference type="PROSITE" id="PS01124">
    <property type="entry name" value="HTH_ARAC_FAMILY_2"/>
    <property type="match status" value="1"/>
</dbReference>
<feature type="region of interest" description="Disordered" evidence="4">
    <location>
        <begin position="255"/>
        <end position="275"/>
    </location>
</feature>
<evidence type="ECO:0000256" key="2">
    <source>
        <dbReference type="ARBA" id="ARBA00023125"/>
    </source>
</evidence>
<reference evidence="7" key="1">
    <citation type="submission" date="2023-07" db="EMBL/GenBank/DDBJ databases">
        <title>30 novel species of actinomycetes from the DSMZ collection.</title>
        <authorList>
            <person name="Nouioui I."/>
        </authorList>
    </citation>
    <scope>NUCLEOTIDE SEQUENCE [LARGE SCALE GENOMIC DNA]</scope>
    <source>
        <strain evidence="7">DSM 44938</strain>
    </source>
</reference>
<dbReference type="PANTHER" id="PTHR46796">
    <property type="entry name" value="HTH-TYPE TRANSCRIPTIONAL ACTIVATOR RHAS-RELATED"/>
    <property type="match status" value="1"/>
</dbReference>
<evidence type="ECO:0000256" key="1">
    <source>
        <dbReference type="ARBA" id="ARBA00023015"/>
    </source>
</evidence>
<dbReference type="Pfam" id="PF12833">
    <property type="entry name" value="HTH_18"/>
    <property type="match status" value="1"/>
</dbReference>
<accession>A0ABU2MX42</accession>
<name>A0ABU2MX42_9ACTN</name>
<proteinExistence type="predicted"/>
<evidence type="ECO:0000256" key="4">
    <source>
        <dbReference type="SAM" id="MobiDB-lite"/>
    </source>
</evidence>
<evidence type="ECO:0000313" key="6">
    <source>
        <dbReference type="EMBL" id="MDT0346189.1"/>
    </source>
</evidence>
<keyword evidence="2" id="KW-0238">DNA-binding</keyword>
<dbReference type="InterPro" id="IPR050204">
    <property type="entry name" value="AraC_XylS_family_regulators"/>
</dbReference>
<comment type="caution">
    <text evidence="6">The sequence shown here is derived from an EMBL/GenBank/DDBJ whole genome shotgun (WGS) entry which is preliminary data.</text>
</comment>